<dbReference type="PANTHER" id="PTHR42791">
    <property type="entry name" value="GNAT FAMILY ACETYLTRANSFERASE"/>
    <property type="match status" value="1"/>
</dbReference>
<accession>A0ABR1HM32</accession>
<proteinExistence type="predicted"/>
<reference evidence="2 3" key="1">
    <citation type="journal article" date="2025" name="Microbiol. Resour. Announc.">
        <title>Draft genome sequences for Neonectria magnoliae and Neonectria punicea, canker pathogens of Liriodendron tulipifera and Acer saccharum in West Virginia.</title>
        <authorList>
            <person name="Petronek H.M."/>
            <person name="Kasson M.T."/>
            <person name="Metheny A.M."/>
            <person name="Stauder C.M."/>
            <person name="Lovett B."/>
            <person name="Lynch S.C."/>
            <person name="Garnas J.R."/>
            <person name="Kasson L.R."/>
            <person name="Stajich J.E."/>
        </authorList>
    </citation>
    <scope>NUCLEOTIDE SEQUENCE [LARGE SCALE GENOMIC DNA]</scope>
    <source>
        <strain evidence="2 3">NRRL 64651</strain>
    </source>
</reference>
<evidence type="ECO:0000313" key="3">
    <source>
        <dbReference type="Proteomes" id="UP001498421"/>
    </source>
</evidence>
<dbReference type="Gene3D" id="3.40.630.30">
    <property type="match status" value="1"/>
</dbReference>
<protein>
    <recommendedName>
        <fullName evidence="1">N-acetyltransferase domain-containing protein</fullName>
    </recommendedName>
</protein>
<dbReference type="InterPro" id="IPR052523">
    <property type="entry name" value="Trichothecene_AcTrans"/>
</dbReference>
<dbReference type="EMBL" id="JAZAVK010000112">
    <property type="protein sequence ID" value="KAK7422186.1"/>
    <property type="molecule type" value="Genomic_DNA"/>
</dbReference>
<dbReference type="CDD" id="cd04301">
    <property type="entry name" value="NAT_SF"/>
    <property type="match status" value="1"/>
</dbReference>
<dbReference type="InterPro" id="IPR000182">
    <property type="entry name" value="GNAT_dom"/>
</dbReference>
<feature type="domain" description="N-acetyltransferase" evidence="1">
    <location>
        <begin position="4"/>
        <end position="211"/>
    </location>
</feature>
<dbReference type="Proteomes" id="UP001498421">
    <property type="component" value="Unassembled WGS sequence"/>
</dbReference>
<evidence type="ECO:0000259" key="1">
    <source>
        <dbReference type="PROSITE" id="PS51186"/>
    </source>
</evidence>
<dbReference type="Pfam" id="PF13673">
    <property type="entry name" value="Acetyltransf_10"/>
    <property type="match status" value="1"/>
</dbReference>
<evidence type="ECO:0000313" key="2">
    <source>
        <dbReference type="EMBL" id="KAK7422186.1"/>
    </source>
</evidence>
<keyword evidence="3" id="KW-1185">Reference proteome</keyword>
<comment type="caution">
    <text evidence="2">The sequence shown here is derived from an EMBL/GenBank/DDBJ whole genome shotgun (WGS) entry which is preliminary data.</text>
</comment>
<organism evidence="2 3">
    <name type="scientific">Neonectria magnoliae</name>
    <dbReference type="NCBI Taxonomy" id="2732573"/>
    <lineage>
        <taxon>Eukaryota</taxon>
        <taxon>Fungi</taxon>
        <taxon>Dikarya</taxon>
        <taxon>Ascomycota</taxon>
        <taxon>Pezizomycotina</taxon>
        <taxon>Sordariomycetes</taxon>
        <taxon>Hypocreomycetidae</taxon>
        <taxon>Hypocreales</taxon>
        <taxon>Nectriaceae</taxon>
        <taxon>Neonectria</taxon>
    </lineage>
</organism>
<dbReference type="PROSITE" id="PS51186">
    <property type="entry name" value="GNAT"/>
    <property type="match status" value="1"/>
</dbReference>
<dbReference type="SUPFAM" id="SSF55729">
    <property type="entry name" value="Acyl-CoA N-acyltransferases (Nat)"/>
    <property type="match status" value="1"/>
</dbReference>
<name>A0ABR1HM32_9HYPO</name>
<dbReference type="InterPro" id="IPR016181">
    <property type="entry name" value="Acyl_CoA_acyltransferase"/>
</dbReference>
<dbReference type="PANTHER" id="PTHR42791:SF2">
    <property type="entry name" value="N-ACETYLTRANSFERASE DOMAIN-CONTAINING PROTEIN"/>
    <property type="match status" value="1"/>
</dbReference>
<sequence length="236" mass="26402">MSFATIRPATIADKDAICRVHYEALTLYHEFYGALFSLHPKDLVPILTERAMNNSTFVFLVAELEGSVVGFIRYSIVEAKGNKPKGGMADDMQLAETSSSPPAIVTQKKHLEEIWERFSRRDAEMDTCKEDTIKGQRHFYPNYQRQGIGGKLLSAVLEKADADGVPTLIVSSAVSHGLYLKMGFEDLGLWTIDNGYWAQEIVNREMSLGIQGNEELGRKYEGVKEMEACMIRRTGG</sequence>
<gene>
    <name evidence="2" type="ORF">QQZ08_009654</name>
</gene>